<dbReference type="EMBL" id="FMJE01000005">
    <property type="protein sequence ID" value="SCM82533.1"/>
    <property type="molecule type" value="Genomic_DNA"/>
</dbReference>
<reference evidence="2" key="1">
    <citation type="submission" date="2016-08" db="EMBL/GenBank/DDBJ databases">
        <authorList>
            <person name="Seilhamer J.J."/>
        </authorList>
    </citation>
    <scope>NUCLEOTIDE SEQUENCE</scope>
    <source>
        <strain evidence="2">86</strain>
    </source>
</reference>
<proteinExistence type="predicted"/>
<dbReference type="AlphaFoldDB" id="A0A212LY70"/>
<protein>
    <submittedName>
        <fullName evidence="2">Uncharacterized protein</fullName>
    </submittedName>
</protein>
<name>A0A212LY70_9FIRM</name>
<feature type="region of interest" description="Disordered" evidence="1">
    <location>
        <begin position="1"/>
        <end position="44"/>
    </location>
</feature>
<accession>A0A212LY70</accession>
<organism evidence="2">
    <name type="scientific">uncultured Sporomusa sp</name>
    <dbReference type="NCBI Taxonomy" id="307249"/>
    <lineage>
        <taxon>Bacteria</taxon>
        <taxon>Bacillati</taxon>
        <taxon>Bacillota</taxon>
        <taxon>Negativicutes</taxon>
        <taxon>Selenomonadales</taxon>
        <taxon>Sporomusaceae</taxon>
        <taxon>Sporomusa</taxon>
        <taxon>environmental samples</taxon>
    </lineage>
</organism>
<feature type="compositionally biased region" description="Polar residues" evidence="1">
    <location>
        <begin position="7"/>
        <end position="20"/>
    </location>
</feature>
<dbReference type="RefSeq" id="WP_158027076.1">
    <property type="nucleotide sequence ID" value="NZ_LT608335.1"/>
</dbReference>
<evidence type="ECO:0000313" key="2">
    <source>
        <dbReference type="EMBL" id="SCM82533.1"/>
    </source>
</evidence>
<sequence>MSKGDSGATQQDSFNKNVSEQAPVKYNNPPTSGAIQDKLRDEPAVKANQNVYDALSE</sequence>
<evidence type="ECO:0000256" key="1">
    <source>
        <dbReference type="SAM" id="MobiDB-lite"/>
    </source>
</evidence>
<gene>
    <name evidence="2" type="ORF">KL86SPO_50304</name>
</gene>